<evidence type="ECO:0000256" key="8">
    <source>
        <dbReference type="ARBA" id="ARBA00023157"/>
    </source>
</evidence>
<reference evidence="11" key="1">
    <citation type="submission" date="2025-08" db="UniProtKB">
        <authorList>
            <consortium name="Ensembl"/>
        </authorList>
    </citation>
    <scope>IDENTIFICATION</scope>
</reference>
<evidence type="ECO:0000256" key="6">
    <source>
        <dbReference type="ARBA" id="ARBA00022989"/>
    </source>
</evidence>
<keyword evidence="3 9" id="KW-0812">Transmembrane</keyword>
<evidence type="ECO:0000259" key="10">
    <source>
        <dbReference type="SMART" id="SM00082"/>
    </source>
</evidence>
<dbReference type="Gene3D" id="3.80.10.10">
    <property type="entry name" value="Ribonuclease Inhibitor"/>
    <property type="match status" value="1"/>
</dbReference>
<dbReference type="Ensembl" id="ENSLLET00000043348.1">
    <property type="protein sequence ID" value="ENSLLEP00000041678.1"/>
    <property type="gene ID" value="ENSLLEG00000026482.1"/>
</dbReference>
<keyword evidence="5" id="KW-0130">Cell adhesion</keyword>
<dbReference type="Proteomes" id="UP000694569">
    <property type="component" value="Unplaced"/>
</dbReference>
<comment type="subcellular location">
    <subcellularLocation>
        <location evidence="1">Membrane</location>
        <topology evidence="1">Single-pass membrane protein</topology>
    </subcellularLocation>
</comment>
<accession>A0A8C5QQD2</accession>
<feature type="domain" description="LRRCT" evidence="10">
    <location>
        <begin position="91"/>
        <end position="142"/>
    </location>
</feature>
<organism evidence="11 12">
    <name type="scientific">Leptobrachium leishanense</name>
    <name type="common">Leishan spiny toad</name>
    <dbReference type="NCBI Taxonomy" id="445787"/>
    <lineage>
        <taxon>Eukaryota</taxon>
        <taxon>Metazoa</taxon>
        <taxon>Chordata</taxon>
        <taxon>Craniata</taxon>
        <taxon>Vertebrata</taxon>
        <taxon>Euteleostomi</taxon>
        <taxon>Amphibia</taxon>
        <taxon>Batrachia</taxon>
        <taxon>Anura</taxon>
        <taxon>Pelobatoidea</taxon>
        <taxon>Megophryidae</taxon>
        <taxon>Leptobrachium</taxon>
    </lineage>
</organism>
<keyword evidence="8" id="KW-1015">Disulfide bond</keyword>
<evidence type="ECO:0000256" key="2">
    <source>
        <dbReference type="ARBA" id="ARBA00022614"/>
    </source>
</evidence>
<evidence type="ECO:0000256" key="3">
    <source>
        <dbReference type="ARBA" id="ARBA00022692"/>
    </source>
</evidence>
<evidence type="ECO:0000313" key="12">
    <source>
        <dbReference type="Proteomes" id="UP000694569"/>
    </source>
</evidence>
<dbReference type="SUPFAM" id="SSF52058">
    <property type="entry name" value="L domain-like"/>
    <property type="match status" value="1"/>
</dbReference>
<keyword evidence="2" id="KW-0433">Leucine-rich repeat</keyword>
<evidence type="ECO:0000256" key="5">
    <source>
        <dbReference type="ARBA" id="ARBA00022889"/>
    </source>
</evidence>
<proteinExistence type="predicted"/>
<dbReference type="InterPro" id="IPR001611">
    <property type="entry name" value="Leu-rich_rpt"/>
</dbReference>
<dbReference type="InterPro" id="IPR000483">
    <property type="entry name" value="Cys-rich_flank_reg_C"/>
</dbReference>
<keyword evidence="7 9" id="KW-0472">Membrane</keyword>
<keyword evidence="6 9" id="KW-1133">Transmembrane helix</keyword>
<evidence type="ECO:0000256" key="4">
    <source>
        <dbReference type="ARBA" id="ARBA00022729"/>
    </source>
</evidence>
<dbReference type="GeneTree" id="ENSGT00530000064244"/>
<sequence length="214" mass="24278">AGSRVGLGTTSPQSLSANGSATLHDLARSSRSCGPAAQLFMVDCSLQDLKEIPVFPASTEELYLQQNHIVTIPSGAFDNLMNLKKFNLSSNPLHCDCVIWYLKMWLDDQKLDEDSSPICFTPAELHGTPVSHLKAVHITPCSRPQTLCSDFLVKDAFLYASLFLLFFLMILCLKTIKLMKFRLKTSFQEYKLETILISERYHYVQVYSRFWQLD</sequence>
<name>A0A8C5QQD2_9ANUR</name>
<dbReference type="InterPro" id="IPR032675">
    <property type="entry name" value="LRR_dom_sf"/>
</dbReference>
<dbReference type="OrthoDB" id="72369at2759"/>
<dbReference type="AlphaFoldDB" id="A0A8C5QQD2"/>
<evidence type="ECO:0000313" key="11">
    <source>
        <dbReference type="Ensembl" id="ENSLLEP00000041678.1"/>
    </source>
</evidence>
<evidence type="ECO:0000256" key="9">
    <source>
        <dbReference type="SAM" id="Phobius"/>
    </source>
</evidence>
<dbReference type="PANTHER" id="PTHR22650">
    <property type="entry name" value="GLYCOPROTEIN IB BETA"/>
    <property type="match status" value="1"/>
</dbReference>
<keyword evidence="4" id="KW-0732">Signal</keyword>
<evidence type="ECO:0000256" key="1">
    <source>
        <dbReference type="ARBA" id="ARBA00004167"/>
    </source>
</evidence>
<reference evidence="11" key="2">
    <citation type="submission" date="2025-09" db="UniProtKB">
        <authorList>
            <consortium name="Ensembl"/>
        </authorList>
    </citation>
    <scope>IDENTIFICATION</scope>
</reference>
<evidence type="ECO:0000256" key="7">
    <source>
        <dbReference type="ARBA" id="ARBA00023136"/>
    </source>
</evidence>
<dbReference type="InterPro" id="IPR052313">
    <property type="entry name" value="GPIb-IX-V_Complex"/>
</dbReference>
<keyword evidence="12" id="KW-1185">Reference proteome</keyword>
<protein>
    <recommendedName>
        <fullName evidence="10">LRRCT domain-containing protein</fullName>
    </recommendedName>
</protein>
<dbReference type="Pfam" id="PF13855">
    <property type="entry name" value="LRR_8"/>
    <property type="match status" value="1"/>
</dbReference>
<dbReference type="SMART" id="SM00082">
    <property type="entry name" value="LRRCT"/>
    <property type="match status" value="1"/>
</dbReference>
<feature type="transmembrane region" description="Helical" evidence="9">
    <location>
        <begin position="156"/>
        <end position="176"/>
    </location>
</feature>
<dbReference type="PANTHER" id="PTHR22650:SF9">
    <property type="entry name" value="LRRCT DOMAIN-CONTAINING PROTEIN"/>
    <property type="match status" value="1"/>
</dbReference>